<comment type="catalytic activity">
    <reaction evidence="6 7">
        <text>hydroxymethylbilane = uroporphyrinogen III + H2O</text>
        <dbReference type="Rhea" id="RHEA:18965"/>
        <dbReference type="ChEBI" id="CHEBI:15377"/>
        <dbReference type="ChEBI" id="CHEBI:57308"/>
        <dbReference type="ChEBI" id="CHEBI:57845"/>
        <dbReference type="EC" id="4.2.1.75"/>
    </reaction>
</comment>
<name>A0A3L6TK69_PANMI</name>
<dbReference type="AlphaFoldDB" id="A0A3L6TK69"/>
<proteinExistence type="inferred from homology"/>
<gene>
    <name evidence="9" type="ORF">C2845_PM01G05480</name>
</gene>
<evidence type="ECO:0000256" key="1">
    <source>
        <dbReference type="ARBA" id="ARBA00004772"/>
    </source>
</evidence>
<dbReference type="SUPFAM" id="SSF69618">
    <property type="entry name" value="HemD-like"/>
    <property type="match status" value="1"/>
</dbReference>
<dbReference type="Proteomes" id="UP000275267">
    <property type="component" value="Unassembled WGS sequence"/>
</dbReference>
<evidence type="ECO:0000256" key="5">
    <source>
        <dbReference type="ARBA" id="ARBA00023244"/>
    </source>
</evidence>
<dbReference type="STRING" id="4540.A0A3L6TK69"/>
<dbReference type="InterPro" id="IPR003754">
    <property type="entry name" value="4pyrrol_synth_uPrphyn_synth"/>
</dbReference>
<dbReference type="InterPro" id="IPR036108">
    <property type="entry name" value="4pyrrol_syn_uPrphyn_synt_sf"/>
</dbReference>
<evidence type="ECO:0000313" key="10">
    <source>
        <dbReference type="Proteomes" id="UP000275267"/>
    </source>
</evidence>
<dbReference type="OrthoDB" id="443551at2759"/>
<dbReference type="PANTHER" id="PTHR38042:SF1">
    <property type="entry name" value="UROPORPHYRINOGEN-III SYNTHASE, CHLOROPLASTIC"/>
    <property type="match status" value="1"/>
</dbReference>
<accession>A0A3L6TK69</accession>
<evidence type="ECO:0000256" key="2">
    <source>
        <dbReference type="ARBA" id="ARBA00008133"/>
    </source>
</evidence>
<dbReference type="Gene3D" id="3.40.50.10090">
    <property type="match status" value="1"/>
</dbReference>
<dbReference type="GO" id="GO:0006782">
    <property type="term" value="P:protoporphyrinogen IX biosynthetic process"/>
    <property type="evidence" value="ECO:0007669"/>
    <property type="project" value="UniProtKB-UniRule"/>
</dbReference>
<feature type="domain" description="Tetrapyrrole biosynthesis uroporphyrinogen III synthase" evidence="8">
    <location>
        <begin position="56"/>
        <end position="160"/>
    </location>
</feature>
<evidence type="ECO:0000256" key="6">
    <source>
        <dbReference type="ARBA" id="ARBA00048617"/>
    </source>
</evidence>
<evidence type="ECO:0000313" key="9">
    <source>
        <dbReference type="EMBL" id="RLN39885.1"/>
    </source>
</evidence>
<dbReference type="InterPro" id="IPR039793">
    <property type="entry name" value="UROS/Hem4"/>
</dbReference>
<keyword evidence="10" id="KW-1185">Reference proteome</keyword>
<dbReference type="GO" id="GO:0004852">
    <property type="term" value="F:uroporphyrinogen-III synthase activity"/>
    <property type="evidence" value="ECO:0007669"/>
    <property type="project" value="UniProtKB-UniRule"/>
</dbReference>
<sequence>MAFSPSLAFPFPSPPSATFQTRAAGRLRTGVTGRFLACSSPPPDIVVTRERGKNAKLIAALEKHNVQSLELPLIRHVDGPDTDRLPDVLSNDKFDWITITSPEAAAVCLQGWKSNIIEGCHFYASYTIFNARAAGSPKVRVAVVGAGTARVFDEVSKSVDQSLEVAFSPSKAIMSCGFYDVLDMSMGKSLGLRATQGQCDYM</sequence>
<evidence type="ECO:0000256" key="7">
    <source>
        <dbReference type="RuleBase" id="RU366031"/>
    </source>
</evidence>
<evidence type="ECO:0000256" key="3">
    <source>
        <dbReference type="ARBA" id="ARBA00013109"/>
    </source>
</evidence>
<comment type="function">
    <text evidence="7">Catalyzes cyclization of the linear tetrapyrrole, hydroxymethylbilane, to the macrocyclic uroporphyrinogen III.</text>
</comment>
<dbReference type="PANTHER" id="PTHR38042">
    <property type="entry name" value="UROPORPHYRINOGEN-III SYNTHASE, CHLOROPLASTIC"/>
    <property type="match status" value="1"/>
</dbReference>
<dbReference type="GO" id="GO:0009507">
    <property type="term" value="C:chloroplast"/>
    <property type="evidence" value="ECO:0007669"/>
    <property type="project" value="TreeGrafter"/>
</dbReference>
<dbReference type="UniPathway" id="UPA00251">
    <property type="reaction ID" value="UER00320"/>
</dbReference>
<comment type="similarity">
    <text evidence="2 7">Belongs to the uroporphyrinogen-III synthase family.</text>
</comment>
<keyword evidence="5 7" id="KW-0627">Porphyrin biosynthesis</keyword>
<dbReference type="GO" id="GO:0006780">
    <property type="term" value="P:uroporphyrinogen III biosynthetic process"/>
    <property type="evidence" value="ECO:0007669"/>
    <property type="project" value="UniProtKB-UniRule"/>
</dbReference>
<organism evidence="9 10">
    <name type="scientific">Panicum miliaceum</name>
    <name type="common">Proso millet</name>
    <name type="synonym">Broomcorn millet</name>
    <dbReference type="NCBI Taxonomy" id="4540"/>
    <lineage>
        <taxon>Eukaryota</taxon>
        <taxon>Viridiplantae</taxon>
        <taxon>Streptophyta</taxon>
        <taxon>Embryophyta</taxon>
        <taxon>Tracheophyta</taxon>
        <taxon>Spermatophyta</taxon>
        <taxon>Magnoliopsida</taxon>
        <taxon>Liliopsida</taxon>
        <taxon>Poales</taxon>
        <taxon>Poaceae</taxon>
        <taxon>PACMAD clade</taxon>
        <taxon>Panicoideae</taxon>
        <taxon>Panicodae</taxon>
        <taxon>Paniceae</taxon>
        <taxon>Panicinae</taxon>
        <taxon>Panicum</taxon>
        <taxon>Panicum sect. Panicum</taxon>
    </lineage>
</organism>
<keyword evidence="4 7" id="KW-0456">Lyase</keyword>
<dbReference type="EMBL" id="PQIB02000001">
    <property type="protein sequence ID" value="RLN39885.1"/>
    <property type="molecule type" value="Genomic_DNA"/>
</dbReference>
<comment type="pathway">
    <text evidence="1 7">Porphyrin-containing compound metabolism; protoporphyrin-IX biosynthesis; coproporphyrinogen-III from 5-aminolevulinate: step 3/4.</text>
</comment>
<reference evidence="10" key="1">
    <citation type="journal article" date="2019" name="Nat. Commun.">
        <title>The genome of broomcorn millet.</title>
        <authorList>
            <person name="Zou C."/>
            <person name="Miki D."/>
            <person name="Li D."/>
            <person name="Tang Q."/>
            <person name="Xiao L."/>
            <person name="Rajput S."/>
            <person name="Deng P."/>
            <person name="Jia W."/>
            <person name="Huang R."/>
            <person name="Zhang M."/>
            <person name="Sun Y."/>
            <person name="Hu J."/>
            <person name="Fu X."/>
            <person name="Schnable P.S."/>
            <person name="Li F."/>
            <person name="Zhang H."/>
            <person name="Feng B."/>
            <person name="Zhu X."/>
            <person name="Liu R."/>
            <person name="Schnable J.C."/>
            <person name="Zhu J.-K."/>
            <person name="Zhang H."/>
        </authorList>
    </citation>
    <scope>NUCLEOTIDE SEQUENCE [LARGE SCALE GENOMIC DNA]</scope>
</reference>
<comment type="caution">
    <text evidence="9">The sequence shown here is derived from an EMBL/GenBank/DDBJ whole genome shotgun (WGS) entry which is preliminary data.</text>
</comment>
<evidence type="ECO:0000259" key="8">
    <source>
        <dbReference type="Pfam" id="PF02602"/>
    </source>
</evidence>
<dbReference type="Pfam" id="PF02602">
    <property type="entry name" value="HEM4"/>
    <property type="match status" value="1"/>
</dbReference>
<evidence type="ECO:0000256" key="4">
    <source>
        <dbReference type="ARBA" id="ARBA00023239"/>
    </source>
</evidence>
<protein>
    <recommendedName>
        <fullName evidence="3 7">Uroporphyrinogen-III synthase</fullName>
        <ecNumber evidence="3 7">4.2.1.75</ecNumber>
    </recommendedName>
</protein>
<dbReference type="EC" id="4.2.1.75" evidence="3 7"/>